<dbReference type="InterPro" id="IPR002035">
    <property type="entry name" value="VWF_A"/>
</dbReference>
<dbReference type="PANTHER" id="PTHR41248">
    <property type="entry name" value="NORD PROTEIN"/>
    <property type="match status" value="1"/>
</dbReference>
<dbReference type="InterPro" id="IPR036465">
    <property type="entry name" value="vWFA_dom_sf"/>
</dbReference>
<protein>
    <submittedName>
        <fullName evidence="3">VWA domain-containing protein</fullName>
    </submittedName>
</protein>
<dbReference type="Pfam" id="PF00092">
    <property type="entry name" value="VWA"/>
    <property type="match status" value="1"/>
</dbReference>
<dbReference type="Proteomes" id="UP001269819">
    <property type="component" value="Unassembled WGS sequence"/>
</dbReference>
<organism evidence="3 4">
    <name type="scientific">Marinobacter xestospongiae</name>
    <dbReference type="NCBI Taxonomy" id="994319"/>
    <lineage>
        <taxon>Bacteria</taxon>
        <taxon>Pseudomonadati</taxon>
        <taxon>Pseudomonadota</taxon>
        <taxon>Gammaproteobacteria</taxon>
        <taxon>Pseudomonadales</taxon>
        <taxon>Marinobacteraceae</taxon>
        <taxon>Marinobacter</taxon>
    </lineage>
</organism>
<gene>
    <name evidence="3" type="ORF">RYS15_15490</name>
</gene>
<dbReference type="PROSITE" id="PS50234">
    <property type="entry name" value="VWFA"/>
    <property type="match status" value="1"/>
</dbReference>
<evidence type="ECO:0000256" key="1">
    <source>
        <dbReference type="SAM" id="MobiDB-lite"/>
    </source>
</evidence>
<keyword evidence="4" id="KW-1185">Reference proteome</keyword>
<dbReference type="Gene3D" id="3.40.50.410">
    <property type="entry name" value="von Willebrand factor, type A domain"/>
    <property type="match status" value="1"/>
</dbReference>
<dbReference type="PANTHER" id="PTHR41248:SF1">
    <property type="entry name" value="NORD PROTEIN"/>
    <property type="match status" value="1"/>
</dbReference>
<proteinExistence type="predicted"/>
<dbReference type="EMBL" id="JAWIIJ010000011">
    <property type="protein sequence ID" value="MDV2080088.1"/>
    <property type="molecule type" value="Genomic_DNA"/>
</dbReference>
<sequence length="611" mass="68540">MEEWVGFKWHQYVTRQALAQYPAAAVRLEDEARGLGILFRALGGDPGLSLVAAEARPLKIRRRWLQRMAGTHRRFELAWRDQQSVRLPETIAAFPKASLNRDLYLWLAAMAACGPLSAGDWLVANQQAVTRVLASWPGLAKCYARLARACVATRPTPESMAGPERSLETAIQAALLSPGSVPRQPDCTVDPWPVPLWLYPAQGLPAAAGHSSGDNDDPGNHSGGQRRRHKRKQAERVEAFDRDNGLMIFRLESLFSWTEFVPVDRAGDDTEEEDAAEVANDLDVISVSRDRSQVSASIKFDLDLPAEEQDDLTLGPGILLPEWDWRAQQYRERHCCLKPVLSQTPEADADGILPAHLRATARRLQRQFRALKPQRQWLRRQADGDELDLDACLEQRIEQRRGAVATDPGLYRQCRPNQRDLACLVLADLSLSTDSHINDRQRVIDIIQDGLLLLGEALHASQDPFALCGFSSRRRSEVRFHHIKGFGERFDTRCRARIQALAPGYYTRMGAAIRQATRVLMARPEHQRLLLLLSDGKPNDLDVYEGRYGAEDTRKAVQEARQAGVVPFCVTIDAEANEYLPYLFGSNGYVVIRDPAQLPARLPLLYMSLVS</sequence>
<dbReference type="SMART" id="SM00327">
    <property type="entry name" value="VWA"/>
    <property type="match status" value="1"/>
</dbReference>
<name>A0ABU3W0M2_9GAMM</name>
<comment type="caution">
    <text evidence="3">The sequence shown here is derived from an EMBL/GenBank/DDBJ whole genome shotgun (WGS) entry which is preliminary data.</text>
</comment>
<feature type="compositionally biased region" description="Basic residues" evidence="1">
    <location>
        <begin position="224"/>
        <end position="233"/>
    </location>
</feature>
<dbReference type="InterPro" id="IPR051928">
    <property type="entry name" value="NorD/CobT"/>
</dbReference>
<feature type="domain" description="VWFA" evidence="2">
    <location>
        <begin position="428"/>
        <end position="609"/>
    </location>
</feature>
<accession>A0ABU3W0M2</accession>
<evidence type="ECO:0000259" key="2">
    <source>
        <dbReference type="PROSITE" id="PS50234"/>
    </source>
</evidence>
<dbReference type="CDD" id="cd01454">
    <property type="entry name" value="vWA_norD_type"/>
    <property type="match status" value="1"/>
</dbReference>
<dbReference type="SUPFAM" id="SSF53300">
    <property type="entry name" value="vWA-like"/>
    <property type="match status" value="1"/>
</dbReference>
<feature type="region of interest" description="Disordered" evidence="1">
    <location>
        <begin position="206"/>
        <end position="236"/>
    </location>
</feature>
<evidence type="ECO:0000313" key="3">
    <source>
        <dbReference type="EMBL" id="MDV2080088.1"/>
    </source>
</evidence>
<reference evidence="3 4" key="1">
    <citation type="submission" date="2023-10" db="EMBL/GenBank/DDBJ databases">
        <title>Characteristics and mechanism of a salt-tolerant marine origin heterotrophic nitrifying- aerobic denitrifying bacteria Marinobacter xestospongiae HN1.</title>
        <authorList>
            <person name="Qi R."/>
        </authorList>
    </citation>
    <scope>NUCLEOTIDE SEQUENCE [LARGE SCALE GENOMIC DNA]</scope>
    <source>
        <strain evidence="3 4">HN1</strain>
    </source>
</reference>
<evidence type="ECO:0000313" key="4">
    <source>
        <dbReference type="Proteomes" id="UP001269819"/>
    </source>
</evidence>
<dbReference type="RefSeq" id="WP_316974538.1">
    <property type="nucleotide sequence ID" value="NZ_JAWIIJ010000011.1"/>
</dbReference>